<dbReference type="AlphaFoldDB" id="A0AAX4KNH2"/>
<feature type="compositionally biased region" description="Basic and acidic residues" evidence="1">
    <location>
        <begin position="225"/>
        <end position="234"/>
    </location>
</feature>
<dbReference type="EMBL" id="CP144089">
    <property type="protein sequence ID" value="WWD07342.1"/>
    <property type="molecule type" value="Genomic_DNA"/>
</dbReference>
<dbReference type="Proteomes" id="UP001358614">
    <property type="component" value="Chromosome 1"/>
</dbReference>
<evidence type="ECO:0000256" key="1">
    <source>
        <dbReference type="SAM" id="MobiDB-lite"/>
    </source>
</evidence>
<sequence>MTSSSPSFTKSSKSPTSSHSSSPSKPSKPVTFTSLSELHPLILAYLKLISPLTLLPVNKALWAELLPTIYSEVKLNRYNANGLFYGYSALSNSFYRNKRSRYLSDFPLKGRRSRSSPPDVIPQQNDTSRKSKALSLTKKVILEDAESLSVICQVHMELLSYSPTVPLSRRKTIHDHDYDVDLDHSTNHGHPSNSTSEHPWPLNNVDVLEVGYDLLEYLVDCHSPEDLDPQERGHGHGKGKGKSRERLPICCIPFRPKVLIIHLRPIPSGSDRKLEKKRYLRLAIGELASEFDQLEKLVLRFDLDHHNEDEDEDEDETVQIQDGEEARESEIYIPPVENPLSAPEMVVILSSHSELTRSGDHEQDERRYTRALIDFLEDTGRRSYNLPNIQIAIPSGKVQEVQDSVKRTIEGGYPQSVGKRVLERTSFVDLDTIRSIDWTFRDAL</sequence>
<reference evidence="2 3" key="1">
    <citation type="submission" date="2024-01" db="EMBL/GenBank/DDBJ databases">
        <title>Comparative genomics of Cryptococcus and Kwoniella reveals pathogenesis evolution and contrasting modes of karyotype evolution via chromosome fusion or intercentromeric recombination.</title>
        <authorList>
            <person name="Coelho M.A."/>
            <person name="David-Palma M."/>
            <person name="Shea T."/>
            <person name="Bowers K."/>
            <person name="McGinley-Smith S."/>
            <person name="Mohammad A.W."/>
            <person name="Gnirke A."/>
            <person name="Yurkov A.M."/>
            <person name="Nowrousian M."/>
            <person name="Sun S."/>
            <person name="Cuomo C.A."/>
            <person name="Heitman J."/>
        </authorList>
    </citation>
    <scope>NUCLEOTIDE SEQUENCE [LARGE SCALE GENOMIC DNA]</scope>
    <source>
        <strain evidence="2 3">PYCC6329</strain>
    </source>
</reference>
<proteinExistence type="predicted"/>
<dbReference type="RefSeq" id="XP_066085309.1">
    <property type="nucleotide sequence ID" value="XM_066229212.1"/>
</dbReference>
<name>A0AAX4KNH2_9TREE</name>
<feature type="region of interest" description="Disordered" evidence="1">
    <location>
        <begin position="106"/>
        <end position="130"/>
    </location>
</feature>
<dbReference type="KEGG" id="ker:91104241"/>
<protein>
    <submittedName>
        <fullName evidence="2">Uncharacterized protein</fullName>
    </submittedName>
</protein>
<accession>A0AAX4KNH2</accession>
<dbReference type="GeneID" id="91104241"/>
<gene>
    <name evidence="2" type="ORF">V865_005440</name>
</gene>
<organism evidence="2 3">
    <name type="scientific">Kwoniella europaea PYCC6329</name>
    <dbReference type="NCBI Taxonomy" id="1423913"/>
    <lineage>
        <taxon>Eukaryota</taxon>
        <taxon>Fungi</taxon>
        <taxon>Dikarya</taxon>
        <taxon>Basidiomycota</taxon>
        <taxon>Agaricomycotina</taxon>
        <taxon>Tremellomycetes</taxon>
        <taxon>Tremellales</taxon>
        <taxon>Cryptococcaceae</taxon>
        <taxon>Kwoniella</taxon>
    </lineage>
</organism>
<feature type="region of interest" description="Disordered" evidence="1">
    <location>
        <begin position="1"/>
        <end position="29"/>
    </location>
</feature>
<keyword evidence="3" id="KW-1185">Reference proteome</keyword>
<evidence type="ECO:0000313" key="2">
    <source>
        <dbReference type="EMBL" id="WWD07342.1"/>
    </source>
</evidence>
<feature type="region of interest" description="Disordered" evidence="1">
    <location>
        <begin position="225"/>
        <end position="244"/>
    </location>
</feature>
<evidence type="ECO:0000313" key="3">
    <source>
        <dbReference type="Proteomes" id="UP001358614"/>
    </source>
</evidence>